<comment type="caution">
    <text evidence="2">The sequence shown here is derived from an EMBL/GenBank/DDBJ whole genome shotgun (WGS) entry which is preliminary data.</text>
</comment>
<reference evidence="2" key="1">
    <citation type="journal article" date="2023" name="Plant J.">
        <title>The genome of the king protea, Protea cynaroides.</title>
        <authorList>
            <person name="Chang J."/>
            <person name="Duong T.A."/>
            <person name="Schoeman C."/>
            <person name="Ma X."/>
            <person name="Roodt D."/>
            <person name="Barker N."/>
            <person name="Li Z."/>
            <person name="Van de Peer Y."/>
            <person name="Mizrachi E."/>
        </authorList>
    </citation>
    <scope>NUCLEOTIDE SEQUENCE</scope>
    <source>
        <tissue evidence="2">Young leaves</tissue>
    </source>
</reference>
<evidence type="ECO:0000313" key="2">
    <source>
        <dbReference type="EMBL" id="KAJ4959755.1"/>
    </source>
</evidence>
<name>A0A9Q0H7Y5_9MAGN</name>
<keyword evidence="3" id="KW-1185">Reference proteome</keyword>
<sequence>MDYTIHKFEGCSLKFSNPDVSRSIFPPWMESIPASVRTERGCSASNSRNLYNELATDGAQIVRYYSQAFIYINQGSFVASVNIFSLLFPLLIFYFNHGFS</sequence>
<proteinExistence type="predicted"/>
<feature type="transmembrane region" description="Helical" evidence="1">
    <location>
        <begin position="77"/>
        <end position="95"/>
    </location>
</feature>
<dbReference type="Proteomes" id="UP001141806">
    <property type="component" value="Unassembled WGS sequence"/>
</dbReference>
<dbReference type="AlphaFoldDB" id="A0A9Q0H7Y5"/>
<keyword evidence="1" id="KW-1133">Transmembrane helix</keyword>
<keyword evidence="1" id="KW-0812">Transmembrane</keyword>
<keyword evidence="1" id="KW-0472">Membrane</keyword>
<dbReference type="EMBL" id="JAMYWD010000009">
    <property type="protein sequence ID" value="KAJ4959755.1"/>
    <property type="molecule type" value="Genomic_DNA"/>
</dbReference>
<evidence type="ECO:0000313" key="3">
    <source>
        <dbReference type="Proteomes" id="UP001141806"/>
    </source>
</evidence>
<organism evidence="2 3">
    <name type="scientific">Protea cynaroides</name>
    <dbReference type="NCBI Taxonomy" id="273540"/>
    <lineage>
        <taxon>Eukaryota</taxon>
        <taxon>Viridiplantae</taxon>
        <taxon>Streptophyta</taxon>
        <taxon>Embryophyta</taxon>
        <taxon>Tracheophyta</taxon>
        <taxon>Spermatophyta</taxon>
        <taxon>Magnoliopsida</taxon>
        <taxon>Proteales</taxon>
        <taxon>Proteaceae</taxon>
        <taxon>Protea</taxon>
    </lineage>
</organism>
<accession>A0A9Q0H7Y5</accession>
<protein>
    <submittedName>
        <fullName evidence="2">Uncharacterized protein</fullName>
    </submittedName>
</protein>
<gene>
    <name evidence="2" type="ORF">NE237_019665</name>
</gene>
<evidence type="ECO:0000256" key="1">
    <source>
        <dbReference type="SAM" id="Phobius"/>
    </source>
</evidence>